<sequence length="173" mass="18444">MAGPPSYRQGHHRAGGRNGSSAQLLEKALFPKPRPTKPVGRPAELCGRLVLVGPATVAGPPSYCQGHHRAGGRNGSSARLLRKTTTPKVSPPNPSADQRSCADDWSSSARLPSLVRRATAKGTTEPVGVTARRPGYYEKPLPPRFPHQTRRPTSGAAGMTEVTNDHRNPLSYG</sequence>
<protein>
    <submittedName>
        <fullName evidence="2">Uncharacterized protein</fullName>
    </submittedName>
</protein>
<keyword evidence="3" id="KW-1185">Reference proteome</keyword>
<feature type="region of interest" description="Disordered" evidence="1">
    <location>
        <begin position="1"/>
        <end position="41"/>
    </location>
</feature>
<evidence type="ECO:0000313" key="3">
    <source>
        <dbReference type="Proteomes" id="UP000237662"/>
    </source>
</evidence>
<dbReference type="EMBL" id="PTJC01000005">
    <property type="protein sequence ID" value="PPK87722.1"/>
    <property type="molecule type" value="Genomic_DNA"/>
</dbReference>
<evidence type="ECO:0000313" key="2">
    <source>
        <dbReference type="EMBL" id="PPK87722.1"/>
    </source>
</evidence>
<proteinExistence type="predicted"/>
<comment type="caution">
    <text evidence="2">The sequence shown here is derived from an EMBL/GenBank/DDBJ whole genome shotgun (WGS) entry which is preliminary data.</text>
</comment>
<dbReference type="Proteomes" id="UP000237662">
    <property type="component" value="Unassembled WGS sequence"/>
</dbReference>
<feature type="region of interest" description="Disordered" evidence="1">
    <location>
        <begin position="57"/>
        <end position="173"/>
    </location>
</feature>
<gene>
    <name evidence="2" type="ORF">CLV84_0672</name>
</gene>
<feature type="compositionally biased region" description="Basic and acidic residues" evidence="1">
    <location>
        <begin position="163"/>
        <end position="173"/>
    </location>
</feature>
<dbReference type="AlphaFoldDB" id="A0A2S6I8B6"/>
<reference evidence="2 3" key="1">
    <citation type="submission" date="2018-02" db="EMBL/GenBank/DDBJ databases">
        <title>Genomic Encyclopedia of Archaeal and Bacterial Type Strains, Phase II (KMG-II): from individual species to whole genera.</title>
        <authorList>
            <person name="Goeker M."/>
        </authorList>
    </citation>
    <scope>NUCLEOTIDE SEQUENCE [LARGE SCALE GENOMIC DNA]</scope>
    <source>
        <strain evidence="2 3">DSM 29526</strain>
    </source>
</reference>
<evidence type="ECO:0000256" key="1">
    <source>
        <dbReference type="SAM" id="MobiDB-lite"/>
    </source>
</evidence>
<organism evidence="2 3">
    <name type="scientific">Neolewinella xylanilytica</name>
    <dbReference type="NCBI Taxonomy" id="1514080"/>
    <lineage>
        <taxon>Bacteria</taxon>
        <taxon>Pseudomonadati</taxon>
        <taxon>Bacteroidota</taxon>
        <taxon>Saprospiria</taxon>
        <taxon>Saprospirales</taxon>
        <taxon>Lewinellaceae</taxon>
        <taxon>Neolewinella</taxon>
    </lineage>
</organism>
<name>A0A2S6I8B6_9BACT</name>
<accession>A0A2S6I8B6</accession>